<sequence length="110" mass="12268">MLLHPGRHRYEIDMYMIGMVTRSAWLQDRHGYKIDMGSLGASTDAPDRRNPSAFVLRSTTVMAPVQAVQNREIIEIRGDEDDSGTADSYQEGRGPRRFVPTSASTASLPE</sequence>
<reference evidence="2" key="1">
    <citation type="submission" date="2023-04" db="EMBL/GenBank/DDBJ databases">
        <title>Phytophthora fragariaefolia NBRC 109709.</title>
        <authorList>
            <person name="Ichikawa N."/>
            <person name="Sato H."/>
            <person name="Tonouchi N."/>
        </authorList>
    </citation>
    <scope>NUCLEOTIDE SEQUENCE</scope>
    <source>
        <strain evidence="2">NBRC 109709</strain>
    </source>
</reference>
<dbReference type="AlphaFoldDB" id="A0A9W7CY34"/>
<feature type="compositionally biased region" description="Polar residues" evidence="1">
    <location>
        <begin position="101"/>
        <end position="110"/>
    </location>
</feature>
<gene>
    <name evidence="2" type="ORF">Pfra01_001442200</name>
</gene>
<name>A0A9W7CY34_9STRA</name>
<accession>A0A9W7CY34</accession>
<feature type="region of interest" description="Disordered" evidence="1">
    <location>
        <begin position="74"/>
        <end position="110"/>
    </location>
</feature>
<proteinExistence type="predicted"/>
<evidence type="ECO:0000313" key="2">
    <source>
        <dbReference type="EMBL" id="GMF43103.1"/>
    </source>
</evidence>
<comment type="caution">
    <text evidence="2">The sequence shown here is derived from an EMBL/GenBank/DDBJ whole genome shotgun (WGS) entry which is preliminary data.</text>
</comment>
<evidence type="ECO:0000256" key="1">
    <source>
        <dbReference type="SAM" id="MobiDB-lite"/>
    </source>
</evidence>
<organism evidence="2 3">
    <name type="scientific">Phytophthora fragariaefolia</name>
    <dbReference type="NCBI Taxonomy" id="1490495"/>
    <lineage>
        <taxon>Eukaryota</taxon>
        <taxon>Sar</taxon>
        <taxon>Stramenopiles</taxon>
        <taxon>Oomycota</taxon>
        <taxon>Peronosporomycetes</taxon>
        <taxon>Peronosporales</taxon>
        <taxon>Peronosporaceae</taxon>
        <taxon>Phytophthora</taxon>
    </lineage>
</organism>
<keyword evidence="3" id="KW-1185">Reference proteome</keyword>
<dbReference type="EMBL" id="BSXT01001511">
    <property type="protein sequence ID" value="GMF43103.1"/>
    <property type="molecule type" value="Genomic_DNA"/>
</dbReference>
<evidence type="ECO:0000313" key="3">
    <source>
        <dbReference type="Proteomes" id="UP001165121"/>
    </source>
</evidence>
<dbReference type="Proteomes" id="UP001165121">
    <property type="component" value="Unassembled WGS sequence"/>
</dbReference>
<protein>
    <submittedName>
        <fullName evidence="2">Unnamed protein product</fullName>
    </submittedName>
</protein>